<dbReference type="STRING" id="655353.SAMN04488056_12316"/>
<evidence type="ECO:0000313" key="2">
    <source>
        <dbReference type="Proteomes" id="UP000199236"/>
    </source>
</evidence>
<accession>A0A1I5MU27</accession>
<protein>
    <submittedName>
        <fullName evidence="1">Uncharacterized protein</fullName>
    </submittedName>
</protein>
<dbReference type="AlphaFoldDB" id="A0A1I5MU27"/>
<evidence type="ECO:0000313" key="1">
    <source>
        <dbReference type="EMBL" id="SFP12526.1"/>
    </source>
</evidence>
<keyword evidence="2" id="KW-1185">Reference proteome</keyword>
<proteinExistence type="predicted"/>
<organism evidence="1 2">
    <name type="scientific">Cohaesibacter marisflavi</name>
    <dbReference type="NCBI Taxonomy" id="655353"/>
    <lineage>
        <taxon>Bacteria</taxon>
        <taxon>Pseudomonadati</taxon>
        <taxon>Pseudomonadota</taxon>
        <taxon>Alphaproteobacteria</taxon>
        <taxon>Hyphomicrobiales</taxon>
        <taxon>Cohaesibacteraceae</taxon>
    </lineage>
</organism>
<reference evidence="1 2" key="1">
    <citation type="submission" date="2016-10" db="EMBL/GenBank/DDBJ databases">
        <authorList>
            <person name="de Groot N.N."/>
        </authorList>
    </citation>
    <scope>NUCLEOTIDE SEQUENCE [LARGE SCALE GENOMIC DNA]</scope>
    <source>
        <strain evidence="1 2">CGMCC 1.9157</strain>
    </source>
</reference>
<sequence length="85" mass="9409">MFGWRAKVEAAEERYKRSILMKKLADLKELEDLRDRFAEKVIQGFSGIGLGNVALRESSEDIAKAAYAIADAMIEARKSKAGCDG</sequence>
<dbReference type="EMBL" id="FOVR01000023">
    <property type="protein sequence ID" value="SFP12526.1"/>
    <property type="molecule type" value="Genomic_DNA"/>
</dbReference>
<gene>
    <name evidence="1" type="ORF">SAMN04488056_12316</name>
</gene>
<dbReference type="RefSeq" id="WP_090075602.1">
    <property type="nucleotide sequence ID" value="NZ_FOVR01000023.1"/>
</dbReference>
<name>A0A1I5MU27_9HYPH</name>
<dbReference type="Proteomes" id="UP000199236">
    <property type="component" value="Unassembled WGS sequence"/>
</dbReference>